<sequence>MCGIAVIAAPRAGDAHPCLLSRVAARGPDSTTSAVLAPGLVLTASVLSLRAPFTAQPLHDEDSGVVMAFNGELYDGALLSYRDSEVCDSAALAAAVFDALSVANPPTPAAAAAALRHALAAAVDVGEWALVVWLPALSTLLWARDRFGRRSLLEARSGDGELAAVASVACLCEPDPSSPALDWSPVFPAGVYGASWDPDAGRLSEPVLAEFHPVPGLPAMELLDLLPPPAAAAAEPDCEPVVVAASDLLPAVESLGALLTEAVARRVVNVRDAASVGILFSGGLDSMVVAALAHAVLPPHTAIELINVAFAKDAAPEDAFNTPDRMTGTASAAHLVEHYAPDRTWIWVPVNVRAADLTAATPAIAETVAPAATAMDLSIGAALYFASSLERRADATAPLAPARVLLTGLGADELLGGYTRHRARWTRGGWSALSAELALDFARLWRRNLGRDDRVVAAHGCELRLPFLDEDVVAFLTSLPLAWRTDPSRERGVGDKHLLRALAAQLELGAAAAAPKRAIQFGSRIAKVLPKCDGTTALGALGL</sequence>
<dbReference type="GO" id="GO:0005524">
    <property type="term" value="F:ATP binding"/>
    <property type="evidence" value="ECO:0007669"/>
    <property type="project" value="UniProtKB-KW"/>
</dbReference>
<reference evidence="8 9" key="1">
    <citation type="submission" date="2010-05" db="EMBL/GenBank/DDBJ databases">
        <title>The Genome Sequence of Thecamonas trahens ATCC 50062.</title>
        <authorList>
            <consortium name="The Broad Institute Genome Sequencing Platform"/>
            <person name="Russ C."/>
            <person name="Cuomo C."/>
            <person name="Shea T."/>
            <person name="Young S.K."/>
            <person name="Zeng Q."/>
            <person name="Koehrsen M."/>
            <person name="Haas B."/>
            <person name="Borodovsky M."/>
            <person name="Guigo R."/>
            <person name="Alvarado L."/>
            <person name="Berlin A."/>
            <person name="Bochicchio J."/>
            <person name="Borenstein D."/>
            <person name="Chapman S."/>
            <person name="Chen Z."/>
            <person name="Freedman E."/>
            <person name="Gellesch M."/>
            <person name="Goldberg J."/>
            <person name="Griggs A."/>
            <person name="Gujja S."/>
            <person name="Heilman E."/>
            <person name="Heiman D."/>
            <person name="Hepburn T."/>
            <person name="Howarth C."/>
            <person name="Jen D."/>
            <person name="Larson L."/>
            <person name="Mehta T."/>
            <person name="Park D."/>
            <person name="Pearson M."/>
            <person name="Roberts A."/>
            <person name="Saif S."/>
            <person name="Shenoy N."/>
            <person name="Sisk P."/>
            <person name="Stolte C."/>
            <person name="Sykes S."/>
            <person name="Thomson T."/>
            <person name="Walk T."/>
            <person name="White J."/>
            <person name="Yandava C."/>
            <person name="Burger G."/>
            <person name="Gray M.W."/>
            <person name="Holland P.W.H."/>
            <person name="King N."/>
            <person name="Lang F.B.F."/>
            <person name="Roger A.J."/>
            <person name="Ruiz-Trillo I."/>
            <person name="Lander E."/>
            <person name="Nusbaum C."/>
        </authorList>
    </citation>
    <scope>NUCLEOTIDE SEQUENCE [LARGE SCALE GENOMIC DNA]</scope>
    <source>
        <strain evidence="8 9">ATCC 50062</strain>
    </source>
</reference>
<evidence type="ECO:0000256" key="1">
    <source>
        <dbReference type="ARBA" id="ARBA00022605"/>
    </source>
</evidence>
<evidence type="ECO:0000256" key="4">
    <source>
        <dbReference type="ARBA" id="ARBA00022888"/>
    </source>
</evidence>
<dbReference type="PROSITE" id="PS51278">
    <property type="entry name" value="GATASE_TYPE_2"/>
    <property type="match status" value="1"/>
</dbReference>
<dbReference type="InterPro" id="IPR001962">
    <property type="entry name" value="Asn_synthase"/>
</dbReference>
<evidence type="ECO:0000256" key="3">
    <source>
        <dbReference type="ARBA" id="ARBA00022840"/>
    </source>
</evidence>
<keyword evidence="4" id="KW-0061">Asparagine biosynthesis</keyword>
<keyword evidence="9" id="KW-1185">Reference proteome</keyword>
<dbReference type="CDD" id="cd01991">
    <property type="entry name" value="Asn_synthase_B_C"/>
    <property type="match status" value="1"/>
</dbReference>
<dbReference type="PANTHER" id="PTHR45937:SF1">
    <property type="entry name" value="ASPARAGINE SYNTHETASE DOMAIN-CONTAINING PROTEIN 1"/>
    <property type="match status" value="1"/>
</dbReference>
<dbReference type="AlphaFoldDB" id="A0A0L0D9C2"/>
<keyword evidence="2 6" id="KW-0547">Nucleotide-binding</keyword>
<evidence type="ECO:0000313" key="9">
    <source>
        <dbReference type="Proteomes" id="UP000054408"/>
    </source>
</evidence>
<keyword evidence="3 6" id="KW-0067">ATP-binding</keyword>
<dbReference type="EMBL" id="GL349434">
    <property type="protein sequence ID" value="KNC48646.1"/>
    <property type="molecule type" value="Genomic_DNA"/>
</dbReference>
<proteinExistence type="predicted"/>
<evidence type="ECO:0000313" key="8">
    <source>
        <dbReference type="EMBL" id="KNC48646.1"/>
    </source>
</evidence>
<dbReference type="Pfam" id="PF00733">
    <property type="entry name" value="Asn_synthase"/>
    <property type="match status" value="2"/>
</dbReference>
<dbReference type="InterPro" id="IPR051857">
    <property type="entry name" value="Asn_synthetase_domain"/>
</dbReference>
<dbReference type="InterPro" id="IPR006426">
    <property type="entry name" value="Asn_synth_AEB"/>
</dbReference>
<dbReference type="InterPro" id="IPR017932">
    <property type="entry name" value="GATase_2_dom"/>
</dbReference>
<protein>
    <submittedName>
        <fullName evidence="8">Cytoplasm protein</fullName>
    </submittedName>
</protein>
<name>A0A0L0D9C2_THETB</name>
<evidence type="ECO:0000256" key="6">
    <source>
        <dbReference type="PIRNR" id="PIRNR001589"/>
    </source>
</evidence>
<organism evidence="8 9">
    <name type="scientific">Thecamonas trahens ATCC 50062</name>
    <dbReference type="NCBI Taxonomy" id="461836"/>
    <lineage>
        <taxon>Eukaryota</taxon>
        <taxon>Apusozoa</taxon>
        <taxon>Apusomonadida</taxon>
        <taxon>Apusomonadidae</taxon>
        <taxon>Thecamonas</taxon>
    </lineage>
</organism>
<dbReference type="PIRSF" id="PIRSF001589">
    <property type="entry name" value="Asn_synthetase_glu-h"/>
    <property type="match status" value="1"/>
</dbReference>
<dbReference type="PANTHER" id="PTHR45937">
    <property type="entry name" value="ASPARAGINE SYNTHETASE DOMAIN-CONTAINING PROTEIN 1"/>
    <property type="match status" value="1"/>
</dbReference>
<dbReference type="Gene3D" id="3.40.50.620">
    <property type="entry name" value="HUPs"/>
    <property type="match status" value="1"/>
</dbReference>
<accession>A0A0L0D9C2</accession>
<dbReference type="Gene3D" id="3.60.20.10">
    <property type="entry name" value="Glutamine Phosphoribosylpyrophosphate, subunit 1, domain 1"/>
    <property type="match status" value="1"/>
</dbReference>
<dbReference type="GO" id="GO:0004066">
    <property type="term" value="F:asparagine synthase (glutamine-hydrolyzing) activity"/>
    <property type="evidence" value="ECO:0007669"/>
    <property type="project" value="InterPro"/>
</dbReference>
<dbReference type="eggNOG" id="KOG0573">
    <property type="taxonomic scope" value="Eukaryota"/>
</dbReference>
<keyword evidence="1" id="KW-0028">Amino-acid biosynthesis</keyword>
<dbReference type="OMA" id="WAVIYYR"/>
<gene>
    <name evidence="8" type="ORF">AMSG_00423</name>
</gene>
<feature type="domain" description="Glutamine amidotransferase type-2" evidence="7">
    <location>
        <begin position="2"/>
        <end position="197"/>
    </location>
</feature>
<dbReference type="Proteomes" id="UP000054408">
    <property type="component" value="Unassembled WGS sequence"/>
</dbReference>
<evidence type="ECO:0000259" key="7">
    <source>
        <dbReference type="PROSITE" id="PS51278"/>
    </source>
</evidence>
<dbReference type="OrthoDB" id="10252281at2759"/>
<dbReference type="Pfam" id="PF13537">
    <property type="entry name" value="GATase_7"/>
    <property type="match status" value="1"/>
</dbReference>
<dbReference type="STRING" id="461836.A0A0L0D9C2"/>
<dbReference type="InterPro" id="IPR014729">
    <property type="entry name" value="Rossmann-like_a/b/a_fold"/>
</dbReference>
<dbReference type="RefSeq" id="XP_013762702.1">
    <property type="nucleotide sequence ID" value="XM_013907248.1"/>
</dbReference>
<evidence type="ECO:0000256" key="5">
    <source>
        <dbReference type="ARBA" id="ARBA00022962"/>
    </source>
</evidence>
<dbReference type="SUPFAM" id="SSF52402">
    <property type="entry name" value="Adenine nucleotide alpha hydrolases-like"/>
    <property type="match status" value="1"/>
</dbReference>
<dbReference type="GO" id="GO:0006529">
    <property type="term" value="P:asparagine biosynthetic process"/>
    <property type="evidence" value="ECO:0007669"/>
    <property type="project" value="UniProtKB-KW"/>
</dbReference>
<dbReference type="GeneID" id="25560232"/>
<evidence type="ECO:0000256" key="2">
    <source>
        <dbReference type="ARBA" id="ARBA00022741"/>
    </source>
</evidence>
<dbReference type="SUPFAM" id="SSF56235">
    <property type="entry name" value="N-terminal nucleophile aminohydrolases (Ntn hydrolases)"/>
    <property type="match status" value="1"/>
</dbReference>
<keyword evidence="5" id="KW-0315">Glutamine amidotransferase</keyword>
<dbReference type="InterPro" id="IPR029055">
    <property type="entry name" value="Ntn_hydrolases_N"/>
</dbReference>